<feature type="transmembrane region" description="Helical" evidence="11">
    <location>
        <begin position="250"/>
        <end position="272"/>
    </location>
</feature>
<evidence type="ECO:0000256" key="11">
    <source>
        <dbReference type="SAM" id="Phobius"/>
    </source>
</evidence>
<dbReference type="PANTHER" id="PTHR13906:SF16">
    <property type="entry name" value="LYSOPHOSPHOLIPID ACYLTRANSFERASE 7"/>
    <property type="match status" value="1"/>
</dbReference>
<protein>
    <recommendedName>
        <fullName evidence="10">Lysophospholipid acyltransferase 7</fullName>
    </recommendedName>
</protein>
<dbReference type="AlphaFoldDB" id="A0AB34JEU1"/>
<keyword evidence="5 11" id="KW-0812">Transmembrane</keyword>
<dbReference type="GO" id="GO:0071617">
    <property type="term" value="F:lysophospholipid acyltransferase activity"/>
    <property type="evidence" value="ECO:0007669"/>
    <property type="project" value="TreeGrafter"/>
</dbReference>
<keyword evidence="6 11" id="KW-1133">Transmembrane helix</keyword>
<dbReference type="Pfam" id="PF03062">
    <property type="entry name" value="MBOAT"/>
    <property type="match status" value="1"/>
</dbReference>
<accession>A0AB34JEU1</accession>
<reference evidence="12 13" key="1">
    <citation type="journal article" date="2024" name="Science">
        <title>Giant polyketide synthase enzymes in the biosynthesis of giant marine polyether toxins.</title>
        <authorList>
            <person name="Fallon T.R."/>
            <person name="Shende V.V."/>
            <person name="Wierzbicki I.H."/>
            <person name="Pendleton A.L."/>
            <person name="Watervoot N.F."/>
            <person name="Auber R.P."/>
            <person name="Gonzalez D.J."/>
            <person name="Wisecaver J.H."/>
            <person name="Moore B.S."/>
        </authorList>
    </citation>
    <scope>NUCLEOTIDE SEQUENCE [LARGE SCALE GENOMIC DNA]</scope>
    <source>
        <strain evidence="12 13">12B1</strain>
    </source>
</reference>
<sequence>MRSRITGLSTAFILVVTPQRFHGKLCALVCFGYLAVVRVAAQLHGPANAAQLMLTLRLTSLGFDSSDGRLAAATPQQLLLYMCSAHGLFTGPFYTFHEWHSAMHPTAPPAPPRAVAAALARGALAIVIWQTVVHALPFHRTRTEAWLELPLAFRLGYFFVSSAQFRFRFYSCWLIVEAAGLLVGFPTPSNVHVLACELAARPSSYIAAWNTSVQQFLVAYVYRRIPFKSRPIRQCGVFLVSAFWHGVRPGYYICFGFIFSMVCVEHLVSGATRETALVISERRVLRALVGMVGYVWTMGCFCFAGAAFNMLEWSDTRAVWHSVDNYGIYLLLAPVLPCICVMGARRRTPIPAVKYRAD</sequence>
<keyword evidence="4" id="KW-0808">Transferase</keyword>
<evidence type="ECO:0000256" key="2">
    <source>
        <dbReference type="ARBA" id="ARBA00005074"/>
    </source>
</evidence>
<dbReference type="GO" id="GO:0016020">
    <property type="term" value="C:membrane"/>
    <property type="evidence" value="ECO:0007669"/>
    <property type="project" value="UniProtKB-SubCell"/>
</dbReference>
<evidence type="ECO:0000256" key="4">
    <source>
        <dbReference type="ARBA" id="ARBA00022679"/>
    </source>
</evidence>
<evidence type="ECO:0000256" key="1">
    <source>
        <dbReference type="ARBA" id="ARBA00004141"/>
    </source>
</evidence>
<comment type="subcellular location">
    <subcellularLocation>
        <location evidence="1">Membrane</location>
        <topology evidence="1">Multi-pass membrane protein</topology>
    </subcellularLocation>
</comment>
<evidence type="ECO:0000256" key="8">
    <source>
        <dbReference type="ARBA" id="ARBA00023315"/>
    </source>
</evidence>
<proteinExistence type="inferred from homology"/>
<evidence type="ECO:0000256" key="7">
    <source>
        <dbReference type="ARBA" id="ARBA00023136"/>
    </source>
</evidence>
<dbReference type="GO" id="GO:0006661">
    <property type="term" value="P:phosphatidylinositol biosynthetic process"/>
    <property type="evidence" value="ECO:0007669"/>
    <property type="project" value="TreeGrafter"/>
</dbReference>
<keyword evidence="13" id="KW-1185">Reference proteome</keyword>
<dbReference type="Proteomes" id="UP001515480">
    <property type="component" value="Unassembled WGS sequence"/>
</dbReference>
<keyword evidence="7 11" id="KW-0472">Membrane</keyword>
<evidence type="ECO:0000256" key="6">
    <source>
        <dbReference type="ARBA" id="ARBA00022989"/>
    </source>
</evidence>
<evidence type="ECO:0000256" key="5">
    <source>
        <dbReference type="ARBA" id="ARBA00022692"/>
    </source>
</evidence>
<dbReference type="GO" id="GO:0030258">
    <property type="term" value="P:lipid modification"/>
    <property type="evidence" value="ECO:0007669"/>
    <property type="project" value="TreeGrafter"/>
</dbReference>
<comment type="pathway">
    <text evidence="2">Lipid metabolism; phospholipid metabolism.</text>
</comment>
<evidence type="ECO:0000256" key="3">
    <source>
        <dbReference type="ARBA" id="ARBA00010323"/>
    </source>
</evidence>
<gene>
    <name evidence="12" type="ORF">AB1Y20_021980</name>
</gene>
<feature type="transmembrane region" description="Helical" evidence="11">
    <location>
        <begin position="326"/>
        <end position="344"/>
    </location>
</feature>
<keyword evidence="8" id="KW-0012">Acyltransferase</keyword>
<evidence type="ECO:0000256" key="9">
    <source>
        <dbReference type="ARBA" id="ARBA00025707"/>
    </source>
</evidence>
<evidence type="ECO:0000313" key="13">
    <source>
        <dbReference type="Proteomes" id="UP001515480"/>
    </source>
</evidence>
<evidence type="ECO:0000313" key="12">
    <source>
        <dbReference type="EMBL" id="KAL1520394.1"/>
    </source>
</evidence>
<evidence type="ECO:0000256" key="10">
    <source>
        <dbReference type="ARBA" id="ARBA00093678"/>
    </source>
</evidence>
<comment type="caution">
    <text evidence="12">The sequence shown here is derived from an EMBL/GenBank/DDBJ whole genome shotgun (WGS) entry which is preliminary data.</text>
</comment>
<feature type="transmembrane region" description="Helical" evidence="11">
    <location>
        <begin position="284"/>
        <end position="306"/>
    </location>
</feature>
<comment type="pathway">
    <text evidence="9">Phospholipid metabolism.</text>
</comment>
<dbReference type="InterPro" id="IPR049941">
    <property type="entry name" value="LPLAT_7/PORCN-like"/>
</dbReference>
<dbReference type="GO" id="GO:0044233">
    <property type="term" value="C:mitochondria-associated endoplasmic reticulum membrane contact site"/>
    <property type="evidence" value="ECO:0007669"/>
    <property type="project" value="TreeGrafter"/>
</dbReference>
<comment type="similarity">
    <text evidence="3">Belongs to the membrane-bound acyltransferase family.</text>
</comment>
<dbReference type="InterPro" id="IPR004299">
    <property type="entry name" value="MBOAT_fam"/>
</dbReference>
<dbReference type="EMBL" id="JBGBPQ010000008">
    <property type="protein sequence ID" value="KAL1520394.1"/>
    <property type="molecule type" value="Genomic_DNA"/>
</dbReference>
<organism evidence="12 13">
    <name type="scientific">Prymnesium parvum</name>
    <name type="common">Toxic golden alga</name>
    <dbReference type="NCBI Taxonomy" id="97485"/>
    <lineage>
        <taxon>Eukaryota</taxon>
        <taxon>Haptista</taxon>
        <taxon>Haptophyta</taxon>
        <taxon>Prymnesiophyceae</taxon>
        <taxon>Prymnesiales</taxon>
        <taxon>Prymnesiaceae</taxon>
        <taxon>Prymnesium</taxon>
    </lineage>
</organism>
<dbReference type="PANTHER" id="PTHR13906">
    <property type="entry name" value="PORCUPINE"/>
    <property type="match status" value="1"/>
</dbReference>
<name>A0AB34JEU1_PRYPA</name>